<dbReference type="EnsemblFungi" id="PTTG_11063-t43_1">
    <property type="protein sequence ID" value="PTTG_11063-t43_1-p1"/>
    <property type="gene ID" value="PTTG_11063"/>
</dbReference>
<gene>
    <name evidence="1" type="ORF">PTTG_11063</name>
</gene>
<evidence type="ECO:0000313" key="2">
    <source>
        <dbReference type="EnsemblFungi" id="PTTG_11063-t43_1-p1"/>
    </source>
</evidence>
<reference evidence="2" key="4">
    <citation type="submission" date="2025-05" db="UniProtKB">
        <authorList>
            <consortium name="EnsemblFungi"/>
        </authorList>
    </citation>
    <scope>IDENTIFICATION</scope>
    <source>
        <strain evidence="2">isolate 1-1 / race 1 (BBBD)</strain>
    </source>
</reference>
<evidence type="ECO:0000313" key="1">
    <source>
        <dbReference type="EMBL" id="OAV85238.1"/>
    </source>
</evidence>
<dbReference type="AlphaFoldDB" id="A0A180FY69"/>
<keyword evidence="3" id="KW-1185">Reference proteome</keyword>
<dbReference type="VEuPathDB" id="FungiDB:PTTG_11063"/>
<protein>
    <submittedName>
        <fullName evidence="1 2">Uncharacterized protein</fullName>
    </submittedName>
</protein>
<accession>A0A180FY69</accession>
<dbReference type="EMBL" id="ADAS02005737">
    <property type="protein sequence ID" value="OAV85238.1"/>
    <property type="molecule type" value="Genomic_DNA"/>
</dbReference>
<name>A0A180FY69_PUCT1</name>
<evidence type="ECO:0000313" key="3">
    <source>
        <dbReference type="Proteomes" id="UP000005240"/>
    </source>
</evidence>
<dbReference type="Proteomes" id="UP000005240">
    <property type="component" value="Unassembled WGS sequence"/>
</dbReference>
<feature type="non-terminal residue" evidence="1">
    <location>
        <position position="1"/>
    </location>
</feature>
<sequence>KYAGSVLSASNWTIVPGKIKNQIAYWSGSEDSIVRELSAQFVHLKRATQSDIAQQPRATEEREKAFGLPIQRAPPLLIPVKWLLGQPVHDSLDELKDPYILSTLLRSTNCPKELIKRPQVSQHELLRSIKLSCWSKGQICGRIDAQFNLSLTERDNTLCGGRLKAHCHMWRQEVGLQAILNPLLLSPPALAVDFGLVLELIDGALARLGPDILQSRSWQLILLSTLWTGHAGLERPFHLDTRWSNLLIISDNTRQSCLRKSCPVTSAWR</sequence>
<reference evidence="1" key="2">
    <citation type="submission" date="2016-05" db="EMBL/GenBank/DDBJ databases">
        <title>Comparative analysis highlights variable genome content of wheat rusts and divergence of the mating loci.</title>
        <authorList>
            <person name="Cuomo C.A."/>
            <person name="Bakkeren G."/>
            <person name="Szabo L."/>
            <person name="Khalil H."/>
            <person name="Joly D."/>
            <person name="Goldberg J."/>
            <person name="Young S."/>
            <person name="Zeng Q."/>
            <person name="Fellers J."/>
        </authorList>
    </citation>
    <scope>NUCLEOTIDE SEQUENCE [LARGE SCALE GENOMIC DNA]</scope>
    <source>
        <strain evidence="1">1-1 BBBD Race 1</strain>
    </source>
</reference>
<reference evidence="2 3" key="3">
    <citation type="journal article" date="2017" name="G3 (Bethesda)">
        <title>Comparative analysis highlights variable genome content of wheat rusts and divergence of the mating loci.</title>
        <authorList>
            <person name="Cuomo C.A."/>
            <person name="Bakkeren G."/>
            <person name="Khalil H.B."/>
            <person name="Panwar V."/>
            <person name="Joly D."/>
            <person name="Linning R."/>
            <person name="Sakthikumar S."/>
            <person name="Song X."/>
            <person name="Adiconis X."/>
            <person name="Fan L."/>
            <person name="Goldberg J.M."/>
            <person name="Levin J.Z."/>
            <person name="Young S."/>
            <person name="Zeng Q."/>
            <person name="Anikster Y."/>
            <person name="Bruce M."/>
            <person name="Wang M."/>
            <person name="Yin C."/>
            <person name="McCallum B."/>
            <person name="Szabo L.J."/>
            <person name="Hulbert S."/>
            <person name="Chen X."/>
            <person name="Fellers J.P."/>
        </authorList>
    </citation>
    <scope>NUCLEOTIDE SEQUENCE</scope>
    <source>
        <strain evidence="3">Isolate 1-1 / race 1 (BBBD)</strain>
        <strain evidence="2">isolate 1-1 / race 1 (BBBD)</strain>
    </source>
</reference>
<reference evidence="1" key="1">
    <citation type="submission" date="2009-11" db="EMBL/GenBank/DDBJ databases">
        <authorList>
            <consortium name="The Broad Institute Genome Sequencing Platform"/>
            <person name="Ward D."/>
            <person name="Feldgarden M."/>
            <person name="Earl A."/>
            <person name="Young S.K."/>
            <person name="Zeng Q."/>
            <person name="Koehrsen M."/>
            <person name="Alvarado L."/>
            <person name="Berlin A."/>
            <person name="Bochicchio J."/>
            <person name="Borenstein D."/>
            <person name="Chapman S.B."/>
            <person name="Chen Z."/>
            <person name="Engels R."/>
            <person name="Freedman E."/>
            <person name="Gellesch M."/>
            <person name="Goldberg J."/>
            <person name="Griggs A."/>
            <person name="Gujja S."/>
            <person name="Heilman E."/>
            <person name="Heiman D."/>
            <person name="Hepburn T."/>
            <person name="Howarth C."/>
            <person name="Jen D."/>
            <person name="Larson L."/>
            <person name="Lewis B."/>
            <person name="Mehta T."/>
            <person name="Park D."/>
            <person name="Pearson M."/>
            <person name="Roberts A."/>
            <person name="Saif S."/>
            <person name="Shea T."/>
            <person name="Shenoy N."/>
            <person name="Sisk P."/>
            <person name="Stolte C."/>
            <person name="Sykes S."/>
            <person name="Thomson T."/>
            <person name="Walk T."/>
            <person name="White J."/>
            <person name="Yandava C."/>
            <person name="Izard J."/>
            <person name="Baranova O.V."/>
            <person name="Blanton J.M."/>
            <person name="Tanner A.C."/>
            <person name="Dewhirst F.E."/>
            <person name="Haas B."/>
            <person name="Nusbaum C."/>
            <person name="Birren B."/>
        </authorList>
    </citation>
    <scope>NUCLEOTIDE SEQUENCE [LARGE SCALE GENOMIC DNA]</scope>
    <source>
        <strain evidence="1">1-1 BBBD Race 1</strain>
    </source>
</reference>
<dbReference type="OrthoDB" id="2507382at2759"/>
<proteinExistence type="predicted"/>
<organism evidence="1">
    <name type="scientific">Puccinia triticina (isolate 1-1 / race 1 (BBBD))</name>
    <name type="common">Brown leaf rust fungus</name>
    <dbReference type="NCBI Taxonomy" id="630390"/>
    <lineage>
        <taxon>Eukaryota</taxon>
        <taxon>Fungi</taxon>
        <taxon>Dikarya</taxon>
        <taxon>Basidiomycota</taxon>
        <taxon>Pucciniomycotina</taxon>
        <taxon>Pucciniomycetes</taxon>
        <taxon>Pucciniales</taxon>
        <taxon>Pucciniaceae</taxon>
        <taxon>Puccinia</taxon>
    </lineage>
</organism>